<feature type="domain" description="Nbr1 FW" evidence="3">
    <location>
        <begin position="9"/>
        <end position="59"/>
    </location>
</feature>
<dbReference type="AlphaFoldDB" id="A0A427A3H7"/>
<dbReference type="Gene3D" id="1.10.8.10">
    <property type="entry name" value="DNA helicase RuvA subunit, C-terminal domain"/>
    <property type="match status" value="2"/>
</dbReference>
<dbReference type="Gene3D" id="2.60.40.10">
    <property type="entry name" value="Immunoglobulins"/>
    <property type="match status" value="1"/>
</dbReference>
<evidence type="ECO:0000259" key="4">
    <source>
        <dbReference type="Pfam" id="PF24932"/>
    </source>
</evidence>
<feature type="region of interest" description="Disordered" evidence="1">
    <location>
        <begin position="297"/>
        <end position="320"/>
    </location>
</feature>
<dbReference type="PANTHER" id="PTHR20930">
    <property type="entry name" value="OVARIAN CARCINOMA ANTIGEN CA125-RELATED"/>
    <property type="match status" value="1"/>
</dbReference>
<dbReference type="EMBL" id="AMZH03003911">
    <property type="protein sequence ID" value="RRT70762.1"/>
    <property type="molecule type" value="Genomic_DNA"/>
</dbReference>
<evidence type="ECO:0000259" key="2">
    <source>
        <dbReference type="Pfam" id="PF00646"/>
    </source>
</evidence>
<sequence length="362" mass="39373">MLQSRLTQIPADGFPVNEKVDIAVDLTSPAMPGRYFSYWRLASPFGHKFGQRVWVLIQVDISRPSSATGGFGADLNLNLPPESTSRDGFGIIDVNAEPFDDVAPESILASISDELVKPLVNDAPTEGVHPAAADGIAQPTPIVNPPVSYPIIDLSVSEYESSFLVPPSKTVAEDNTVEETLLEELESMGFKQIDLNKEILRLNRYDLEESINDLCGYAEWEPLLEELHDMVGFLTFSGFSDRITNKKLLTKYGGSIKRVVLDLIAGERAYPKSGRAGLLRAALRGQLDAQQQMEVTASSGRRRAVAAGSGGGRKRKSVDVGSGGSILSLGTDLLCRVFALLDHFDLVRCSVICKSWFVPLSC</sequence>
<dbReference type="InterPro" id="IPR056893">
    <property type="entry name" value="UBA_Nbr1_C"/>
</dbReference>
<evidence type="ECO:0000259" key="3">
    <source>
        <dbReference type="Pfam" id="PF16158"/>
    </source>
</evidence>
<evidence type="ECO:0008006" key="7">
    <source>
        <dbReference type="Google" id="ProtNLM"/>
    </source>
</evidence>
<dbReference type="Pfam" id="PF16158">
    <property type="entry name" value="N_BRCA1_IG"/>
    <property type="match status" value="1"/>
</dbReference>
<dbReference type="PANTHER" id="PTHR20930:SF0">
    <property type="entry name" value="PROTEIN ILRUN"/>
    <property type="match status" value="1"/>
</dbReference>
<evidence type="ECO:0000313" key="5">
    <source>
        <dbReference type="EMBL" id="RRT70762.1"/>
    </source>
</evidence>
<reference evidence="5 6" key="1">
    <citation type="journal article" date="2014" name="Agronomy (Basel)">
        <title>A Draft Genome Sequence for Ensete ventricosum, the Drought-Tolerant Tree Against Hunger.</title>
        <authorList>
            <person name="Harrison J."/>
            <person name="Moore K.A."/>
            <person name="Paszkiewicz K."/>
            <person name="Jones T."/>
            <person name="Grant M."/>
            <person name="Ambacheew D."/>
            <person name="Muzemil S."/>
            <person name="Studholme D.J."/>
        </authorList>
    </citation>
    <scope>NUCLEOTIDE SEQUENCE [LARGE SCALE GENOMIC DNA]</scope>
</reference>
<name>A0A427A3H7_ENSVE</name>
<feature type="domain" description="F-box" evidence="2">
    <location>
        <begin position="326"/>
        <end position="356"/>
    </location>
</feature>
<evidence type="ECO:0000313" key="6">
    <source>
        <dbReference type="Proteomes" id="UP000287651"/>
    </source>
</evidence>
<evidence type="ECO:0000256" key="1">
    <source>
        <dbReference type="SAM" id="MobiDB-lite"/>
    </source>
</evidence>
<organism evidence="5 6">
    <name type="scientific">Ensete ventricosum</name>
    <name type="common">Abyssinian banana</name>
    <name type="synonym">Musa ensete</name>
    <dbReference type="NCBI Taxonomy" id="4639"/>
    <lineage>
        <taxon>Eukaryota</taxon>
        <taxon>Viridiplantae</taxon>
        <taxon>Streptophyta</taxon>
        <taxon>Embryophyta</taxon>
        <taxon>Tracheophyta</taxon>
        <taxon>Spermatophyta</taxon>
        <taxon>Magnoliopsida</taxon>
        <taxon>Liliopsida</taxon>
        <taxon>Zingiberales</taxon>
        <taxon>Musaceae</taxon>
        <taxon>Ensete</taxon>
    </lineage>
</organism>
<dbReference type="SUPFAM" id="SSF81383">
    <property type="entry name" value="F-box domain"/>
    <property type="match status" value="1"/>
</dbReference>
<gene>
    <name evidence="5" type="ORF">B296_00027899</name>
</gene>
<dbReference type="Pfam" id="PF24932">
    <property type="entry name" value="UBA_NBR1_C"/>
    <property type="match status" value="1"/>
</dbReference>
<dbReference type="Pfam" id="PF00646">
    <property type="entry name" value="F-box"/>
    <property type="match status" value="1"/>
</dbReference>
<dbReference type="Proteomes" id="UP000287651">
    <property type="component" value="Unassembled WGS sequence"/>
</dbReference>
<dbReference type="CDD" id="cd14319">
    <property type="entry name" value="UBA_NBR1"/>
    <property type="match status" value="1"/>
</dbReference>
<dbReference type="CDD" id="cd14947">
    <property type="entry name" value="NBR1_like"/>
    <property type="match status" value="1"/>
</dbReference>
<dbReference type="InterPro" id="IPR013783">
    <property type="entry name" value="Ig-like_fold"/>
</dbReference>
<accession>A0A427A3H7</accession>
<dbReference type="Gene3D" id="1.20.1280.50">
    <property type="match status" value="1"/>
</dbReference>
<dbReference type="InterPro" id="IPR001810">
    <property type="entry name" value="F-box_dom"/>
</dbReference>
<dbReference type="InterPro" id="IPR036047">
    <property type="entry name" value="F-box-like_dom_sf"/>
</dbReference>
<feature type="domain" description="Nbr1-like C-terminal UBA" evidence="4">
    <location>
        <begin position="178"/>
        <end position="217"/>
    </location>
</feature>
<proteinExistence type="predicted"/>
<comment type="caution">
    <text evidence="5">The sequence shown here is derived from an EMBL/GenBank/DDBJ whole genome shotgun (WGS) entry which is preliminary data.</text>
</comment>
<protein>
    <recommendedName>
        <fullName evidence="7">F-box domain-containing protein</fullName>
    </recommendedName>
</protein>
<dbReference type="InterPro" id="IPR032350">
    <property type="entry name" value="Nbr1_FW"/>
</dbReference>